<comment type="caution">
    <text evidence="1">The sequence shown here is derived from an EMBL/GenBank/DDBJ whole genome shotgun (WGS) entry which is preliminary data.</text>
</comment>
<dbReference type="Gene3D" id="3.20.20.80">
    <property type="entry name" value="Glycosidases"/>
    <property type="match status" value="1"/>
</dbReference>
<dbReference type="Proteomes" id="UP001205612">
    <property type="component" value="Unassembled WGS sequence"/>
</dbReference>
<gene>
    <name evidence="1" type="ORF">NX794_16160</name>
</gene>
<organism evidence="1 2">
    <name type="scientific">Streptomyces pyxinicus</name>
    <dbReference type="NCBI Taxonomy" id="2970331"/>
    <lineage>
        <taxon>Bacteria</taxon>
        <taxon>Bacillati</taxon>
        <taxon>Actinomycetota</taxon>
        <taxon>Actinomycetes</taxon>
        <taxon>Kitasatosporales</taxon>
        <taxon>Streptomycetaceae</taxon>
        <taxon>Streptomyces</taxon>
    </lineage>
</organism>
<protein>
    <submittedName>
        <fullName evidence="1">Uncharacterized protein</fullName>
    </submittedName>
</protein>
<evidence type="ECO:0000313" key="1">
    <source>
        <dbReference type="EMBL" id="MCS0602734.1"/>
    </source>
</evidence>
<accession>A0ABT2B2I8</accession>
<reference evidence="1 2" key="1">
    <citation type="submission" date="2022-08" db="EMBL/GenBank/DDBJ databases">
        <authorList>
            <person name="Somphong A."/>
            <person name="Phongsopitanun W."/>
        </authorList>
    </citation>
    <scope>NUCLEOTIDE SEQUENCE [LARGE SCALE GENOMIC DNA]</scope>
    <source>
        <strain evidence="1 2">LP11</strain>
    </source>
</reference>
<dbReference type="EMBL" id="JANUGP010000010">
    <property type="protein sequence ID" value="MCS0602734.1"/>
    <property type="molecule type" value="Genomic_DNA"/>
</dbReference>
<keyword evidence="2" id="KW-1185">Reference proteome</keyword>
<sequence>MITEFGGLSLHADAGDFSYTRTDSDKQYAALLADLFAALRASTVVAGFCYTQFMDTAQETNGLLFADGSPKLPLETIRHIVTGEPA</sequence>
<evidence type="ECO:0000313" key="2">
    <source>
        <dbReference type="Proteomes" id="UP001205612"/>
    </source>
</evidence>
<name>A0ABT2B2I8_9ACTN</name>
<dbReference type="SUPFAM" id="SSF51445">
    <property type="entry name" value="(Trans)glycosidases"/>
    <property type="match status" value="1"/>
</dbReference>
<dbReference type="InterPro" id="IPR017853">
    <property type="entry name" value="GH"/>
</dbReference>
<proteinExistence type="predicted"/>
<dbReference type="RefSeq" id="WP_258779238.1">
    <property type="nucleotide sequence ID" value="NZ_JANUGP010000010.1"/>
</dbReference>